<dbReference type="Proteomes" id="UP001146120">
    <property type="component" value="Unassembled WGS sequence"/>
</dbReference>
<reference evidence="2" key="2">
    <citation type="journal article" date="2023" name="Microbiol Resour">
        <title>Decontamination and Annotation of the Draft Genome Sequence of the Oomycete Lagenidium giganteum ARSEF 373.</title>
        <authorList>
            <person name="Morgan W.R."/>
            <person name="Tartar A."/>
        </authorList>
    </citation>
    <scope>NUCLEOTIDE SEQUENCE</scope>
    <source>
        <strain evidence="2">ARSEF 373</strain>
    </source>
</reference>
<feature type="compositionally biased region" description="Low complexity" evidence="1">
    <location>
        <begin position="153"/>
        <end position="169"/>
    </location>
</feature>
<protein>
    <submittedName>
        <fullName evidence="2">Uncharacterized protein</fullName>
    </submittedName>
</protein>
<dbReference type="EMBL" id="DAKRPA010000035">
    <property type="protein sequence ID" value="DBA02189.1"/>
    <property type="molecule type" value="Genomic_DNA"/>
</dbReference>
<evidence type="ECO:0000256" key="1">
    <source>
        <dbReference type="SAM" id="MobiDB-lite"/>
    </source>
</evidence>
<accession>A0AAV2Z9Z4</accession>
<dbReference type="AlphaFoldDB" id="A0AAV2Z9Z4"/>
<feature type="compositionally biased region" description="Basic and acidic residues" evidence="1">
    <location>
        <begin position="138"/>
        <end position="152"/>
    </location>
</feature>
<dbReference type="PANTHER" id="PTHR37558:SF1">
    <property type="entry name" value="HTH CENPB-TYPE DOMAIN-CONTAINING PROTEIN"/>
    <property type="match status" value="1"/>
</dbReference>
<organism evidence="2 3">
    <name type="scientific">Lagenidium giganteum</name>
    <dbReference type="NCBI Taxonomy" id="4803"/>
    <lineage>
        <taxon>Eukaryota</taxon>
        <taxon>Sar</taxon>
        <taxon>Stramenopiles</taxon>
        <taxon>Oomycota</taxon>
        <taxon>Peronosporomycetes</taxon>
        <taxon>Pythiales</taxon>
        <taxon>Pythiaceae</taxon>
    </lineage>
</organism>
<gene>
    <name evidence="2" type="ORF">N0F65_004824</name>
</gene>
<sequence>MGIMRFTPDQDRELMRELLLHKPFAAAYGETMKTWNAVAAGLSTAIGITVNAKQVRDRVVVLKTNLRTSVQTAAFDSGIEESVDATNEQDHYSEIADLTHEYVKLEDAHVSLKRTRTAKKKKQQETLEQHAAQIVAESETRRWLREEPDDAHSSSSDSTTYSMASTASTPRRSPAKRKNAFTEEAERQAKLARTELVMRQEQFERQRQLTQDQQAAQLGFAREQADAHRELILECVTVVGRALADRKR</sequence>
<feature type="region of interest" description="Disordered" evidence="1">
    <location>
        <begin position="138"/>
        <end position="185"/>
    </location>
</feature>
<comment type="caution">
    <text evidence="2">The sequence shown here is derived from an EMBL/GenBank/DDBJ whole genome shotgun (WGS) entry which is preliminary data.</text>
</comment>
<name>A0AAV2Z9Z4_9STRA</name>
<keyword evidence="3" id="KW-1185">Reference proteome</keyword>
<proteinExistence type="predicted"/>
<evidence type="ECO:0000313" key="3">
    <source>
        <dbReference type="Proteomes" id="UP001146120"/>
    </source>
</evidence>
<reference evidence="2" key="1">
    <citation type="submission" date="2022-11" db="EMBL/GenBank/DDBJ databases">
        <authorList>
            <person name="Morgan W.R."/>
            <person name="Tartar A."/>
        </authorList>
    </citation>
    <scope>NUCLEOTIDE SEQUENCE</scope>
    <source>
        <strain evidence="2">ARSEF 373</strain>
    </source>
</reference>
<evidence type="ECO:0000313" key="2">
    <source>
        <dbReference type="EMBL" id="DBA02189.1"/>
    </source>
</evidence>
<dbReference type="PANTHER" id="PTHR37558">
    <property type="entry name" value="HTH CENPB-TYPE DOMAIN-CONTAINING PROTEIN"/>
    <property type="match status" value="1"/>
</dbReference>